<dbReference type="GeneID" id="90541947"/>
<comment type="similarity">
    <text evidence="1">Belongs to the Luc7 family.</text>
</comment>
<organism evidence="2 3">
    <name type="scientific">Vairimorpha necatrix</name>
    <dbReference type="NCBI Taxonomy" id="6039"/>
    <lineage>
        <taxon>Eukaryota</taxon>
        <taxon>Fungi</taxon>
        <taxon>Fungi incertae sedis</taxon>
        <taxon>Microsporidia</taxon>
        <taxon>Nosematidae</taxon>
        <taxon>Vairimorpha</taxon>
    </lineage>
</organism>
<dbReference type="RefSeq" id="XP_065330270.1">
    <property type="nucleotide sequence ID" value="XM_065474198.1"/>
</dbReference>
<dbReference type="GO" id="GO:0003729">
    <property type="term" value="F:mRNA binding"/>
    <property type="evidence" value="ECO:0007669"/>
    <property type="project" value="InterPro"/>
</dbReference>
<dbReference type="GO" id="GO:0006376">
    <property type="term" value="P:mRNA splice site recognition"/>
    <property type="evidence" value="ECO:0007669"/>
    <property type="project" value="InterPro"/>
</dbReference>
<evidence type="ECO:0000313" key="2">
    <source>
        <dbReference type="EMBL" id="WUR04125.1"/>
    </source>
</evidence>
<evidence type="ECO:0000313" key="3">
    <source>
        <dbReference type="Proteomes" id="UP001334084"/>
    </source>
</evidence>
<proteinExistence type="inferred from homology"/>
<dbReference type="KEGG" id="vnx:VNE69_07191"/>
<keyword evidence="3" id="KW-1185">Reference proteome</keyword>
<dbReference type="EMBL" id="CP142732">
    <property type="protein sequence ID" value="WUR04125.1"/>
    <property type="molecule type" value="Genomic_DNA"/>
</dbReference>
<dbReference type="AlphaFoldDB" id="A0AAX4JDR3"/>
<reference evidence="2" key="1">
    <citation type="journal article" date="2024" name="BMC Genomics">
        <title>Functional annotation of a divergent genome using sequence and structure-based similarity.</title>
        <authorList>
            <person name="Svedberg D."/>
            <person name="Winiger R.R."/>
            <person name="Berg A."/>
            <person name="Sharma H."/>
            <person name="Tellgren-Roth C."/>
            <person name="Debrunner-Vossbrinck B.A."/>
            <person name="Vossbrinck C.R."/>
            <person name="Barandun J."/>
        </authorList>
    </citation>
    <scope>NUCLEOTIDE SEQUENCE</scope>
    <source>
        <strain evidence="2">Illinois isolate</strain>
    </source>
</reference>
<protein>
    <submittedName>
        <fullName evidence="2">LUC7-like protein 3 (LUC7L3)</fullName>
    </submittedName>
</protein>
<name>A0AAX4JDR3_9MICR</name>
<accession>A0AAX4JDR3</accession>
<dbReference type="Proteomes" id="UP001334084">
    <property type="component" value="Chromosome 7"/>
</dbReference>
<evidence type="ECO:0000256" key="1">
    <source>
        <dbReference type="ARBA" id="ARBA00005655"/>
    </source>
</evidence>
<dbReference type="GO" id="GO:0005685">
    <property type="term" value="C:U1 snRNP"/>
    <property type="evidence" value="ECO:0007669"/>
    <property type="project" value="InterPro"/>
</dbReference>
<sequence length="201" mass="23689">MTDRARKLLDNLLGSNRDSIIRDEINNHCIFQIAGGCPYEMLKNTKLSIGSCKYKNHEVIQSVNKVLYEQELIKVLSDLFANINKKFTTPVKIKDNEINEIEESLDMKIMEIEQNITEENILEMYKIFEELENEIYSLEKLKEKFFVKNKKEEMDKCEVCGLNIIKNFSSKKFISHIEGRAHNNIKKLRDLYNKLKNKSIY</sequence>
<dbReference type="InterPro" id="IPR004882">
    <property type="entry name" value="Luc7-rel"/>
</dbReference>
<dbReference type="Pfam" id="PF03194">
    <property type="entry name" value="LUC7"/>
    <property type="match status" value="1"/>
</dbReference>
<dbReference type="PANTHER" id="PTHR12375">
    <property type="entry name" value="RNA-BINDING PROTEIN LUC7-RELATED"/>
    <property type="match status" value="1"/>
</dbReference>
<gene>
    <name evidence="2" type="ORF">VNE69_07191</name>
</gene>